<dbReference type="OrthoDB" id="5874910at2759"/>
<sequence length="209" mass="22749">MKYFFVVLFTVAGIANGYKCSQKPGIDDELRESFVETHNGYRSLLAKGRAFMQDYADSLPASKMRSLVYDCAAEDSAYQSAKKCSTTASSTGNYNENLYVFEDEDGVGASPIVEAVNSWTSEALDLDQAATKNLYRSSYKISNFANVARDTTEKVGCAVVKCGSKTHLVCHYSPKVEAEGKPIYEQGEPCSRCSAYGSSSCEEGLCVAN</sequence>
<feature type="chain" id="PRO_5017058895" evidence="1">
    <location>
        <begin position="18"/>
        <end position="209"/>
    </location>
</feature>
<comment type="caution">
    <text evidence="3">The sequence shown here is derived from an EMBL/GenBank/DDBJ whole genome shotgun (WGS) entry which is preliminary data.</text>
</comment>
<dbReference type="AlphaFoldDB" id="A0A368FGF2"/>
<gene>
    <name evidence="3" type="ORF">ANCCAN_22936</name>
</gene>
<dbReference type="SMART" id="SM00198">
    <property type="entry name" value="SCP"/>
    <property type="match status" value="1"/>
</dbReference>
<evidence type="ECO:0000313" key="3">
    <source>
        <dbReference type="EMBL" id="RCN31284.1"/>
    </source>
</evidence>
<dbReference type="STRING" id="29170.A0A368FGF2"/>
<dbReference type="Gene3D" id="3.40.33.10">
    <property type="entry name" value="CAP"/>
    <property type="match status" value="1"/>
</dbReference>
<dbReference type="EMBL" id="JOJR01001339">
    <property type="protein sequence ID" value="RCN31284.1"/>
    <property type="molecule type" value="Genomic_DNA"/>
</dbReference>
<dbReference type="PANTHER" id="PTHR10334">
    <property type="entry name" value="CYSTEINE-RICH SECRETORY PROTEIN-RELATED"/>
    <property type="match status" value="1"/>
</dbReference>
<feature type="domain" description="SCP" evidence="2">
    <location>
        <begin position="29"/>
        <end position="180"/>
    </location>
</feature>
<dbReference type="InterPro" id="IPR035940">
    <property type="entry name" value="CAP_sf"/>
</dbReference>
<evidence type="ECO:0000256" key="1">
    <source>
        <dbReference type="SAM" id="SignalP"/>
    </source>
</evidence>
<name>A0A368FGF2_ANCCA</name>
<reference evidence="3 4" key="1">
    <citation type="submission" date="2014-10" db="EMBL/GenBank/DDBJ databases">
        <title>Draft genome of the hookworm Ancylostoma caninum.</title>
        <authorList>
            <person name="Mitreva M."/>
        </authorList>
    </citation>
    <scope>NUCLEOTIDE SEQUENCE [LARGE SCALE GENOMIC DNA]</scope>
    <source>
        <strain evidence="3 4">Baltimore</strain>
    </source>
</reference>
<evidence type="ECO:0000259" key="2">
    <source>
        <dbReference type="SMART" id="SM00198"/>
    </source>
</evidence>
<dbReference type="Proteomes" id="UP000252519">
    <property type="component" value="Unassembled WGS sequence"/>
</dbReference>
<keyword evidence="4" id="KW-1185">Reference proteome</keyword>
<dbReference type="InterPro" id="IPR001283">
    <property type="entry name" value="CRISP-related"/>
</dbReference>
<dbReference type="InterPro" id="IPR014044">
    <property type="entry name" value="CAP_dom"/>
</dbReference>
<organism evidence="3 4">
    <name type="scientific">Ancylostoma caninum</name>
    <name type="common">Dog hookworm</name>
    <dbReference type="NCBI Taxonomy" id="29170"/>
    <lineage>
        <taxon>Eukaryota</taxon>
        <taxon>Metazoa</taxon>
        <taxon>Ecdysozoa</taxon>
        <taxon>Nematoda</taxon>
        <taxon>Chromadorea</taxon>
        <taxon>Rhabditida</taxon>
        <taxon>Rhabditina</taxon>
        <taxon>Rhabditomorpha</taxon>
        <taxon>Strongyloidea</taxon>
        <taxon>Ancylostomatidae</taxon>
        <taxon>Ancylostomatinae</taxon>
        <taxon>Ancylostoma</taxon>
    </lineage>
</organism>
<feature type="signal peptide" evidence="1">
    <location>
        <begin position="1"/>
        <end position="17"/>
    </location>
</feature>
<proteinExistence type="predicted"/>
<protein>
    <submittedName>
        <fullName evidence="3">SCP-like protein</fullName>
    </submittedName>
</protein>
<dbReference type="SUPFAM" id="SSF55797">
    <property type="entry name" value="PR-1-like"/>
    <property type="match status" value="1"/>
</dbReference>
<dbReference type="Pfam" id="PF00188">
    <property type="entry name" value="CAP"/>
    <property type="match status" value="1"/>
</dbReference>
<evidence type="ECO:0000313" key="4">
    <source>
        <dbReference type="Proteomes" id="UP000252519"/>
    </source>
</evidence>
<keyword evidence="1" id="KW-0732">Signal</keyword>
<accession>A0A368FGF2</accession>
<dbReference type="CDD" id="cd05380">
    <property type="entry name" value="CAP_euk"/>
    <property type="match status" value="1"/>
</dbReference>